<dbReference type="EMBL" id="ML977218">
    <property type="protein sequence ID" value="KAF1980838.1"/>
    <property type="molecule type" value="Genomic_DNA"/>
</dbReference>
<protein>
    <recommendedName>
        <fullName evidence="3">Alpha/beta-hydrolase</fullName>
    </recommendedName>
</protein>
<evidence type="ECO:0000313" key="1">
    <source>
        <dbReference type="EMBL" id="KAF1980838.1"/>
    </source>
</evidence>
<accession>A0A6G1GJD7</accession>
<evidence type="ECO:0000313" key="2">
    <source>
        <dbReference type="Proteomes" id="UP000800041"/>
    </source>
</evidence>
<dbReference type="PANTHER" id="PTHR33428">
    <property type="entry name" value="CHLOROPHYLLASE-2, CHLOROPLASTIC"/>
    <property type="match status" value="1"/>
</dbReference>
<keyword evidence="2" id="KW-1185">Reference proteome</keyword>
<dbReference type="InterPro" id="IPR029058">
    <property type="entry name" value="AB_hydrolase_fold"/>
</dbReference>
<dbReference type="AlphaFoldDB" id="A0A6G1GJD7"/>
<feature type="non-terminal residue" evidence="1">
    <location>
        <position position="247"/>
    </location>
</feature>
<gene>
    <name evidence="1" type="ORF">K402DRAFT_305037</name>
</gene>
<dbReference type="Gene3D" id="3.40.50.1820">
    <property type="entry name" value="alpha/beta hydrolase"/>
    <property type="match status" value="1"/>
</dbReference>
<feature type="non-terminal residue" evidence="1">
    <location>
        <position position="1"/>
    </location>
</feature>
<evidence type="ECO:0008006" key="3">
    <source>
        <dbReference type="Google" id="ProtNLM"/>
    </source>
</evidence>
<dbReference type="Proteomes" id="UP000800041">
    <property type="component" value="Unassembled WGS sequence"/>
</dbReference>
<dbReference type="SUPFAM" id="SSF53474">
    <property type="entry name" value="alpha/beta-Hydrolases"/>
    <property type="match status" value="1"/>
</dbReference>
<dbReference type="PANTHER" id="PTHR33428:SF14">
    <property type="entry name" value="CARBOXYLESTERASE TYPE B DOMAIN-CONTAINING PROTEIN"/>
    <property type="match status" value="1"/>
</dbReference>
<proteinExistence type="predicted"/>
<organism evidence="1 2">
    <name type="scientific">Aulographum hederae CBS 113979</name>
    <dbReference type="NCBI Taxonomy" id="1176131"/>
    <lineage>
        <taxon>Eukaryota</taxon>
        <taxon>Fungi</taxon>
        <taxon>Dikarya</taxon>
        <taxon>Ascomycota</taxon>
        <taxon>Pezizomycotina</taxon>
        <taxon>Dothideomycetes</taxon>
        <taxon>Pleosporomycetidae</taxon>
        <taxon>Aulographales</taxon>
        <taxon>Aulographaceae</taxon>
    </lineage>
</organism>
<sequence>GSGPYKAYFTTDATLPRHTIYMPTSPPADLKMPVVVWGNGACFPKGTMFINMLVEWASHGIMVIANGEPEPTGGLLATGQETAQWNTQSINWITQNAGKGKYAQVDASRLGVAGQSCGGLEAYETASNPAVKSIGIFNSGALQEGQKRFPQAFKSPVAYFLGGPSDIAYNQGEADWKILPASLPRWKGNLDVGHFGTYCQRNGGSFGISGANWWRWTLRGEQQFAQYFQNGFTTEGWSAVSASLNTL</sequence>
<name>A0A6G1GJD7_9PEZI</name>
<reference evidence="1" key="1">
    <citation type="journal article" date="2020" name="Stud. Mycol.">
        <title>101 Dothideomycetes genomes: a test case for predicting lifestyles and emergence of pathogens.</title>
        <authorList>
            <person name="Haridas S."/>
            <person name="Albert R."/>
            <person name="Binder M."/>
            <person name="Bloem J."/>
            <person name="Labutti K."/>
            <person name="Salamov A."/>
            <person name="Andreopoulos B."/>
            <person name="Baker S."/>
            <person name="Barry K."/>
            <person name="Bills G."/>
            <person name="Bluhm B."/>
            <person name="Cannon C."/>
            <person name="Castanera R."/>
            <person name="Culley D."/>
            <person name="Daum C."/>
            <person name="Ezra D."/>
            <person name="Gonzalez J."/>
            <person name="Henrissat B."/>
            <person name="Kuo A."/>
            <person name="Liang C."/>
            <person name="Lipzen A."/>
            <person name="Lutzoni F."/>
            <person name="Magnuson J."/>
            <person name="Mondo S."/>
            <person name="Nolan M."/>
            <person name="Ohm R."/>
            <person name="Pangilinan J."/>
            <person name="Park H.-J."/>
            <person name="Ramirez L."/>
            <person name="Alfaro M."/>
            <person name="Sun H."/>
            <person name="Tritt A."/>
            <person name="Yoshinaga Y."/>
            <person name="Zwiers L.-H."/>
            <person name="Turgeon B."/>
            <person name="Goodwin S."/>
            <person name="Spatafora J."/>
            <person name="Crous P."/>
            <person name="Grigoriev I."/>
        </authorList>
    </citation>
    <scope>NUCLEOTIDE SEQUENCE</scope>
    <source>
        <strain evidence="1">CBS 113979</strain>
    </source>
</reference>
<dbReference type="OrthoDB" id="2141514at2759"/>